<dbReference type="InterPro" id="IPR016437">
    <property type="entry name" value="MCT-1/Tma20"/>
</dbReference>
<comment type="caution">
    <text evidence="5">The sequence shown here is derived from an EMBL/GenBank/DDBJ whole genome shotgun (WGS) entry which is preliminary data.</text>
</comment>
<evidence type="ECO:0000256" key="1">
    <source>
        <dbReference type="ARBA" id="ARBA00004496"/>
    </source>
</evidence>
<proteinExistence type="predicted"/>
<dbReference type="PANTHER" id="PTHR22798:SF0">
    <property type="entry name" value="MALIGNANT T-CELL-AMPLIFIED SEQUENCE 1"/>
    <property type="match status" value="1"/>
</dbReference>
<feature type="domain" description="PUA" evidence="4">
    <location>
        <begin position="193"/>
        <end position="272"/>
    </location>
</feature>
<name>A0A427XQ31_9TREE</name>
<dbReference type="RefSeq" id="XP_028475654.1">
    <property type="nucleotide sequence ID" value="XM_028623680.1"/>
</dbReference>
<gene>
    <name evidence="5" type="primary">TMA20</name>
    <name evidence="5" type="ORF">EHS24_008364</name>
</gene>
<dbReference type="PANTHER" id="PTHR22798">
    <property type="entry name" value="MCT-1 PROTEIN"/>
    <property type="match status" value="1"/>
</dbReference>
<dbReference type="InterPro" id="IPR041366">
    <property type="entry name" value="Pre-PUA"/>
</dbReference>
<feature type="compositionally biased region" description="Basic residues" evidence="3">
    <location>
        <begin position="111"/>
        <end position="122"/>
    </location>
</feature>
<dbReference type="GO" id="GO:0005737">
    <property type="term" value="C:cytoplasm"/>
    <property type="evidence" value="ECO:0007669"/>
    <property type="project" value="UniProtKB-SubCell"/>
</dbReference>
<dbReference type="PROSITE" id="PS50890">
    <property type="entry name" value="PUA"/>
    <property type="match status" value="1"/>
</dbReference>
<organism evidence="5 6">
    <name type="scientific">Apiotrichum porosum</name>
    <dbReference type="NCBI Taxonomy" id="105984"/>
    <lineage>
        <taxon>Eukaryota</taxon>
        <taxon>Fungi</taxon>
        <taxon>Dikarya</taxon>
        <taxon>Basidiomycota</taxon>
        <taxon>Agaricomycotina</taxon>
        <taxon>Tremellomycetes</taxon>
        <taxon>Trichosporonales</taxon>
        <taxon>Trichosporonaceae</taxon>
        <taxon>Apiotrichum</taxon>
    </lineage>
</organism>
<dbReference type="GeneID" id="39592907"/>
<dbReference type="NCBIfam" id="TIGR00451">
    <property type="entry name" value="unchar_dom_2"/>
    <property type="match status" value="1"/>
</dbReference>
<evidence type="ECO:0000259" key="4">
    <source>
        <dbReference type="SMART" id="SM00359"/>
    </source>
</evidence>
<dbReference type="SMART" id="SM00359">
    <property type="entry name" value="PUA"/>
    <property type="match status" value="1"/>
</dbReference>
<evidence type="ECO:0000256" key="3">
    <source>
        <dbReference type="SAM" id="MobiDB-lite"/>
    </source>
</evidence>
<dbReference type="OrthoDB" id="10249667at2759"/>
<dbReference type="InterPro" id="IPR015947">
    <property type="entry name" value="PUA-like_sf"/>
</dbReference>
<dbReference type="EMBL" id="RSCE01000007">
    <property type="protein sequence ID" value="RSH80935.1"/>
    <property type="molecule type" value="Genomic_DNA"/>
</dbReference>
<dbReference type="SUPFAM" id="SSF88697">
    <property type="entry name" value="PUA domain-like"/>
    <property type="match status" value="1"/>
</dbReference>
<dbReference type="InterPro" id="IPR004521">
    <property type="entry name" value="Uncharacterised_CHP00451"/>
</dbReference>
<dbReference type="AlphaFoldDB" id="A0A427XQ31"/>
<dbReference type="STRING" id="105984.A0A427XQ31"/>
<evidence type="ECO:0000313" key="6">
    <source>
        <dbReference type="Proteomes" id="UP000279236"/>
    </source>
</evidence>
<dbReference type="GO" id="GO:0001731">
    <property type="term" value="P:formation of translation preinitiation complex"/>
    <property type="evidence" value="ECO:0007669"/>
    <property type="project" value="TreeGrafter"/>
</dbReference>
<protein>
    <submittedName>
        <fullName evidence="5">Translation machinery-associated protein 20</fullName>
    </submittedName>
</protein>
<dbReference type="InterPro" id="IPR048248">
    <property type="entry name" value="PUA_eIF2d-like"/>
</dbReference>
<evidence type="ECO:0000313" key="5">
    <source>
        <dbReference type="EMBL" id="RSH80935.1"/>
    </source>
</evidence>
<dbReference type="Pfam" id="PF17832">
    <property type="entry name" value="Pre-PUA"/>
    <property type="match status" value="1"/>
</dbReference>
<feature type="compositionally biased region" description="Basic and acidic residues" evidence="3">
    <location>
        <begin position="94"/>
        <end position="107"/>
    </location>
</feature>
<evidence type="ECO:0000256" key="2">
    <source>
        <dbReference type="ARBA" id="ARBA00022490"/>
    </source>
</evidence>
<comment type="subcellular location">
    <subcellularLocation>
        <location evidence="1">Cytoplasm</location>
    </subcellularLocation>
</comment>
<dbReference type="Pfam" id="PF26292">
    <property type="entry name" value="PUA_elF2D"/>
    <property type="match status" value="1"/>
</dbReference>
<keyword evidence="2" id="KW-0963">Cytoplasm</keyword>
<dbReference type="Gene3D" id="3.10.400.20">
    <property type="match status" value="1"/>
</dbReference>
<sequence length="283" mass="30159">MSTHRAHDPHMTMAAGSYFGACPFIRWFSPKEDVSSSTSLKSSVQRNIRSSLIAQLPLLSAPAFREGAAGADADAAAAADTATAPPADEEVEEETKGGKGNKKEKGGGKGGKGKGGKKGGKKDKHEEPEEAEDEGVVTVLDEIWPKKEPLGLTKCHDRISIYTVNQVPLYFNHFDGPFIPTLRLLHKYPDMLPHVQVDRGAIKFLLAGANMMAPGFLSKGGVLPEGLAKDAIVAIHAEGKVHATGIGKMVASTEEIRKTGKGVAVEVICWVGDDLWKVQTIGL</sequence>
<dbReference type="Proteomes" id="UP000279236">
    <property type="component" value="Unassembled WGS sequence"/>
</dbReference>
<dbReference type="GO" id="GO:0003723">
    <property type="term" value="F:RNA binding"/>
    <property type="evidence" value="ECO:0007669"/>
    <property type="project" value="InterPro"/>
</dbReference>
<dbReference type="InterPro" id="IPR002478">
    <property type="entry name" value="PUA"/>
</dbReference>
<keyword evidence="6" id="KW-1185">Reference proteome</keyword>
<accession>A0A427XQ31</accession>
<reference evidence="5 6" key="1">
    <citation type="submission" date="2018-11" db="EMBL/GenBank/DDBJ databases">
        <title>Genome sequence of Apiotrichum porosum DSM 27194.</title>
        <authorList>
            <person name="Aliyu H."/>
            <person name="Gorte O."/>
            <person name="Ochsenreither K."/>
        </authorList>
    </citation>
    <scope>NUCLEOTIDE SEQUENCE [LARGE SCALE GENOMIC DNA]</scope>
    <source>
        <strain evidence="5 6">DSM 27194</strain>
    </source>
</reference>
<feature type="compositionally biased region" description="Low complexity" evidence="3">
    <location>
        <begin position="75"/>
        <end position="86"/>
    </location>
</feature>
<feature type="region of interest" description="Disordered" evidence="3">
    <location>
        <begin position="75"/>
        <end position="135"/>
    </location>
</feature>
<dbReference type="CDD" id="cd21155">
    <property type="entry name" value="PUA_MCTS-1-like"/>
    <property type="match status" value="1"/>
</dbReference>